<protein>
    <submittedName>
        <fullName evidence="4">Uncharacterized protein</fullName>
    </submittedName>
</protein>
<organism evidence="4">
    <name type="scientific">Octactis speculum</name>
    <dbReference type="NCBI Taxonomy" id="3111310"/>
    <lineage>
        <taxon>Eukaryota</taxon>
        <taxon>Sar</taxon>
        <taxon>Stramenopiles</taxon>
        <taxon>Ochrophyta</taxon>
        <taxon>Dictyochophyceae</taxon>
        <taxon>Dictyochales</taxon>
        <taxon>Dictyochaceae</taxon>
        <taxon>Octactis</taxon>
    </lineage>
</organism>
<dbReference type="Gene3D" id="1.25.40.10">
    <property type="entry name" value="Tetratricopeptide repeat domain"/>
    <property type="match status" value="1"/>
</dbReference>
<name>A0A6U3SNV3_9STRA</name>
<keyword evidence="1" id="KW-0677">Repeat</keyword>
<sequence>MDPSDEIARLESVVDVLQKRLRDAGLDASIPDVPASNKNAADETQAANAQAEMPQESLVSIAHMDEIKSLKAEGNDLFRSQKYREAGLSYGKAMKIYTRADQPIDAKLLSNHAAAMLAIDKFVAAAFDGQRSMENDPTWWKGYWYRGQALMKMLQNKPPSTAMAERCEQAKIAFNQCLKCPTLPDNKRSEVEAQLKISKNVLMQMTTDCPQS</sequence>
<dbReference type="EMBL" id="HBGS01023304">
    <property type="protein sequence ID" value="CAD9414025.1"/>
    <property type="molecule type" value="Transcribed_RNA"/>
</dbReference>
<proteinExistence type="predicted"/>
<dbReference type="AlphaFoldDB" id="A0A6U3SNV3"/>
<dbReference type="InterPro" id="IPR011990">
    <property type="entry name" value="TPR-like_helical_dom_sf"/>
</dbReference>
<feature type="region of interest" description="Disordered" evidence="3">
    <location>
        <begin position="28"/>
        <end position="51"/>
    </location>
</feature>
<evidence type="ECO:0000256" key="1">
    <source>
        <dbReference type="ARBA" id="ARBA00022737"/>
    </source>
</evidence>
<dbReference type="PANTHER" id="PTHR22904">
    <property type="entry name" value="TPR REPEAT CONTAINING PROTEIN"/>
    <property type="match status" value="1"/>
</dbReference>
<evidence type="ECO:0000256" key="2">
    <source>
        <dbReference type="ARBA" id="ARBA00022803"/>
    </source>
</evidence>
<accession>A0A6U3SNV3</accession>
<dbReference type="EMBL" id="HBGS01023305">
    <property type="protein sequence ID" value="CAD9414028.1"/>
    <property type="molecule type" value="Transcribed_RNA"/>
</dbReference>
<evidence type="ECO:0000313" key="5">
    <source>
        <dbReference type="EMBL" id="CAD9414028.1"/>
    </source>
</evidence>
<dbReference type="SUPFAM" id="SSF48452">
    <property type="entry name" value="TPR-like"/>
    <property type="match status" value="1"/>
</dbReference>
<dbReference type="GO" id="GO:0051879">
    <property type="term" value="F:Hsp90 protein binding"/>
    <property type="evidence" value="ECO:0007669"/>
    <property type="project" value="TreeGrafter"/>
</dbReference>
<dbReference type="PANTHER" id="PTHR22904:SF523">
    <property type="entry name" value="STRESS-INDUCED-PHOSPHOPROTEIN 1"/>
    <property type="match status" value="1"/>
</dbReference>
<reference evidence="4" key="1">
    <citation type="submission" date="2021-01" db="EMBL/GenBank/DDBJ databases">
        <authorList>
            <person name="Corre E."/>
            <person name="Pelletier E."/>
            <person name="Niang G."/>
            <person name="Scheremetjew M."/>
            <person name="Finn R."/>
            <person name="Kale V."/>
            <person name="Holt S."/>
            <person name="Cochrane G."/>
            <person name="Meng A."/>
            <person name="Brown T."/>
            <person name="Cohen L."/>
        </authorList>
    </citation>
    <scope>NUCLEOTIDE SEQUENCE</scope>
    <source>
        <strain evidence="4">CCMP1381</strain>
    </source>
</reference>
<keyword evidence="2" id="KW-0802">TPR repeat</keyword>
<evidence type="ECO:0000256" key="3">
    <source>
        <dbReference type="SAM" id="MobiDB-lite"/>
    </source>
</evidence>
<evidence type="ECO:0000313" key="4">
    <source>
        <dbReference type="EMBL" id="CAD9414025.1"/>
    </source>
</evidence>
<feature type="compositionally biased region" description="Low complexity" evidence="3">
    <location>
        <begin position="42"/>
        <end position="51"/>
    </location>
</feature>
<gene>
    <name evidence="4" type="ORF">DSPE1174_LOCUS11834</name>
    <name evidence="5" type="ORF">DSPE1174_LOCUS11835</name>
</gene>